<protein>
    <submittedName>
        <fullName evidence="2">Uncharacterized protein</fullName>
    </submittedName>
</protein>
<feature type="region of interest" description="Disordered" evidence="1">
    <location>
        <begin position="1"/>
        <end position="32"/>
    </location>
</feature>
<reference evidence="2 3" key="1">
    <citation type="submission" date="2019-03" db="EMBL/GenBank/DDBJ databases">
        <title>First draft genome of Liparis tanakae, snailfish: a comprehensive survey of snailfish specific genes.</title>
        <authorList>
            <person name="Kim W."/>
            <person name="Song I."/>
            <person name="Jeong J.-H."/>
            <person name="Kim D."/>
            <person name="Kim S."/>
            <person name="Ryu S."/>
            <person name="Song J.Y."/>
            <person name="Lee S.K."/>
        </authorList>
    </citation>
    <scope>NUCLEOTIDE SEQUENCE [LARGE SCALE GENOMIC DNA]</scope>
    <source>
        <tissue evidence="2">Muscle</tissue>
    </source>
</reference>
<sequence length="139" mass="14748">MNSKSARPAVPLEEDGHTTSVRTLSVSGGRPGFRRGVNRRPFLRALTSSQIDKRHPSELSGGNIWTAVELGPVCSGVAALAHVGTAQGVDVVVMHGTTGLLGEIAVTRQEGSRPELMLFKQPSLVMLLTQSFGKDTMAL</sequence>
<dbReference type="Proteomes" id="UP000314294">
    <property type="component" value="Unassembled WGS sequence"/>
</dbReference>
<dbReference type="AlphaFoldDB" id="A0A4Z2GY77"/>
<gene>
    <name evidence="2" type="ORF">EYF80_031580</name>
</gene>
<name>A0A4Z2GY77_9TELE</name>
<organism evidence="2 3">
    <name type="scientific">Liparis tanakae</name>
    <name type="common">Tanaka's snailfish</name>
    <dbReference type="NCBI Taxonomy" id="230148"/>
    <lineage>
        <taxon>Eukaryota</taxon>
        <taxon>Metazoa</taxon>
        <taxon>Chordata</taxon>
        <taxon>Craniata</taxon>
        <taxon>Vertebrata</taxon>
        <taxon>Euteleostomi</taxon>
        <taxon>Actinopterygii</taxon>
        <taxon>Neopterygii</taxon>
        <taxon>Teleostei</taxon>
        <taxon>Neoteleostei</taxon>
        <taxon>Acanthomorphata</taxon>
        <taxon>Eupercaria</taxon>
        <taxon>Perciformes</taxon>
        <taxon>Cottioidei</taxon>
        <taxon>Cottales</taxon>
        <taxon>Liparidae</taxon>
        <taxon>Liparis</taxon>
    </lineage>
</organism>
<dbReference type="EMBL" id="SRLO01000386">
    <property type="protein sequence ID" value="TNN58220.1"/>
    <property type="molecule type" value="Genomic_DNA"/>
</dbReference>
<evidence type="ECO:0000313" key="3">
    <source>
        <dbReference type="Proteomes" id="UP000314294"/>
    </source>
</evidence>
<evidence type="ECO:0000256" key="1">
    <source>
        <dbReference type="SAM" id="MobiDB-lite"/>
    </source>
</evidence>
<comment type="caution">
    <text evidence="2">The sequence shown here is derived from an EMBL/GenBank/DDBJ whole genome shotgun (WGS) entry which is preliminary data.</text>
</comment>
<proteinExistence type="predicted"/>
<keyword evidence="3" id="KW-1185">Reference proteome</keyword>
<accession>A0A4Z2GY77</accession>
<evidence type="ECO:0000313" key="2">
    <source>
        <dbReference type="EMBL" id="TNN58220.1"/>
    </source>
</evidence>